<reference evidence="1" key="1">
    <citation type="submission" date="2021-06" db="EMBL/GenBank/DDBJ databases">
        <authorList>
            <person name="Kallberg Y."/>
            <person name="Tangrot J."/>
            <person name="Rosling A."/>
        </authorList>
    </citation>
    <scope>NUCLEOTIDE SEQUENCE</scope>
    <source>
        <strain evidence="1">CL551</strain>
    </source>
</reference>
<protein>
    <submittedName>
        <fullName evidence="1">16853_t:CDS:1</fullName>
    </submittedName>
</protein>
<dbReference type="Proteomes" id="UP000789342">
    <property type="component" value="Unassembled WGS sequence"/>
</dbReference>
<gene>
    <name evidence="1" type="ORF">AMORRO_LOCUS5904</name>
</gene>
<sequence length="83" mass="9311">MSKMFESKSKTPTINIFCFIEINEEANKEARSECDLEGETDNHGNDNRQEGSILNACTSFEGPSNPILDPTITWKEIEACNII</sequence>
<keyword evidence="2" id="KW-1185">Reference proteome</keyword>
<evidence type="ECO:0000313" key="1">
    <source>
        <dbReference type="EMBL" id="CAG8558439.1"/>
    </source>
</evidence>
<proteinExistence type="predicted"/>
<organism evidence="1 2">
    <name type="scientific">Acaulospora morrowiae</name>
    <dbReference type="NCBI Taxonomy" id="94023"/>
    <lineage>
        <taxon>Eukaryota</taxon>
        <taxon>Fungi</taxon>
        <taxon>Fungi incertae sedis</taxon>
        <taxon>Mucoromycota</taxon>
        <taxon>Glomeromycotina</taxon>
        <taxon>Glomeromycetes</taxon>
        <taxon>Diversisporales</taxon>
        <taxon>Acaulosporaceae</taxon>
        <taxon>Acaulospora</taxon>
    </lineage>
</organism>
<evidence type="ECO:0000313" key="2">
    <source>
        <dbReference type="Proteomes" id="UP000789342"/>
    </source>
</evidence>
<comment type="caution">
    <text evidence="1">The sequence shown here is derived from an EMBL/GenBank/DDBJ whole genome shotgun (WGS) entry which is preliminary data.</text>
</comment>
<dbReference type="EMBL" id="CAJVPV010003723">
    <property type="protein sequence ID" value="CAG8558439.1"/>
    <property type="molecule type" value="Genomic_DNA"/>
</dbReference>
<accession>A0A9N9FT85</accession>
<name>A0A9N9FT85_9GLOM</name>
<dbReference type="AlphaFoldDB" id="A0A9N9FT85"/>